<dbReference type="STRING" id="1156985.SAMN04488118_11812"/>
<sequence>MKHGTRSPSDIRSTFSTNLRILCEQHPSVSDLSRKLEINRTQFNRYLSGESFPRPDILDRICSFFDVDARILLEPVETLWDRETILNGSFLREFIGAPVSDLPPKKLPSGLFRYSRSSFLKPNFYISGLVLIFRGRENTTYVRYFEPCETLQFQGLRTHKDLREFRGYAVRHDEGISIVSTRKAAKISQFTFIARTPLAETEFWSGHITRGGREERHDPPLTRIVYEYLGKNTGQILATARKSGFLNASDLEPFHRYLLKADES</sequence>
<evidence type="ECO:0000313" key="2">
    <source>
        <dbReference type="EMBL" id="SCZ73677.1"/>
    </source>
</evidence>
<dbReference type="SMART" id="SM00530">
    <property type="entry name" value="HTH_XRE"/>
    <property type="match status" value="1"/>
</dbReference>
<dbReference type="EMBL" id="FMWG01000018">
    <property type="protein sequence ID" value="SCZ73677.1"/>
    <property type="molecule type" value="Genomic_DNA"/>
</dbReference>
<name>A0A1G5RI15_9RHOB</name>
<dbReference type="Gene3D" id="1.10.260.40">
    <property type="entry name" value="lambda repressor-like DNA-binding domains"/>
    <property type="match status" value="1"/>
</dbReference>
<dbReference type="InterPro" id="IPR010982">
    <property type="entry name" value="Lambda_DNA-bd_dom_sf"/>
</dbReference>
<dbReference type="RefSeq" id="WP_090221134.1">
    <property type="nucleotide sequence ID" value="NZ_CANLDO010000026.1"/>
</dbReference>
<keyword evidence="3" id="KW-1185">Reference proteome</keyword>
<keyword evidence="2" id="KW-0238">DNA-binding</keyword>
<protein>
    <submittedName>
        <fullName evidence="2">Cro/C1-type HTH DNA-binding domain-containing protein</fullName>
    </submittedName>
</protein>
<proteinExistence type="predicted"/>
<organism evidence="2 3">
    <name type="scientific">Epibacterium ulvae</name>
    <dbReference type="NCBI Taxonomy" id="1156985"/>
    <lineage>
        <taxon>Bacteria</taxon>
        <taxon>Pseudomonadati</taxon>
        <taxon>Pseudomonadota</taxon>
        <taxon>Alphaproteobacteria</taxon>
        <taxon>Rhodobacterales</taxon>
        <taxon>Roseobacteraceae</taxon>
        <taxon>Epibacterium</taxon>
    </lineage>
</organism>
<accession>A0A1G5RI15</accession>
<dbReference type="PROSITE" id="PS50943">
    <property type="entry name" value="HTH_CROC1"/>
    <property type="match status" value="1"/>
</dbReference>
<dbReference type="InterPro" id="IPR001387">
    <property type="entry name" value="Cro/C1-type_HTH"/>
</dbReference>
<dbReference type="Pfam" id="PF13443">
    <property type="entry name" value="HTH_26"/>
    <property type="match status" value="1"/>
</dbReference>
<dbReference type="SUPFAM" id="SSF47413">
    <property type="entry name" value="lambda repressor-like DNA-binding domains"/>
    <property type="match status" value="1"/>
</dbReference>
<dbReference type="OrthoDB" id="8902678at2"/>
<evidence type="ECO:0000313" key="3">
    <source>
        <dbReference type="Proteomes" id="UP000198767"/>
    </source>
</evidence>
<gene>
    <name evidence="2" type="ORF">SAMN04488118_11812</name>
</gene>
<feature type="domain" description="HTH cro/C1-type" evidence="1">
    <location>
        <begin position="28"/>
        <end position="72"/>
    </location>
</feature>
<reference evidence="2 3" key="1">
    <citation type="submission" date="2016-10" db="EMBL/GenBank/DDBJ databases">
        <authorList>
            <person name="de Groot N.N."/>
        </authorList>
    </citation>
    <scope>NUCLEOTIDE SEQUENCE [LARGE SCALE GENOMIC DNA]</scope>
    <source>
        <strain evidence="2 3">U95</strain>
    </source>
</reference>
<dbReference type="GO" id="GO:0003677">
    <property type="term" value="F:DNA binding"/>
    <property type="evidence" value="ECO:0007669"/>
    <property type="project" value="UniProtKB-KW"/>
</dbReference>
<dbReference type="Proteomes" id="UP000198767">
    <property type="component" value="Unassembled WGS sequence"/>
</dbReference>
<evidence type="ECO:0000259" key="1">
    <source>
        <dbReference type="PROSITE" id="PS50943"/>
    </source>
</evidence>
<dbReference type="AlphaFoldDB" id="A0A1G5RI15"/>